<proteinExistence type="predicted"/>
<protein>
    <submittedName>
        <fullName evidence="1">Unannotated protein</fullName>
    </submittedName>
</protein>
<accession>A0A6J6DHB9</accession>
<sequence length="197" mass="22384">MNFDAIQTRLLDPLRCVGELFDHPNNVISGSGALLPTLASCEARHLHELIHRDRAHVRFIVGKRHRRNELFAILHRVDASSLSVVANLHNHFRAMTMHRIGKSRQAWNESIVRERWLMQRGSADGPRHCGSFENEEPHSPTGSCLVVSDIEIGDGAVVTTVLIHRRQHDAIPSVDRTYTALRQKLGMRHRQILRPSP</sequence>
<dbReference type="AlphaFoldDB" id="A0A6J6DHB9"/>
<organism evidence="1">
    <name type="scientific">freshwater metagenome</name>
    <dbReference type="NCBI Taxonomy" id="449393"/>
    <lineage>
        <taxon>unclassified sequences</taxon>
        <taxon>metagenomes</taxon>
        <taxon>ecological metagenomes</taxon>
    </lineage>
</organism>
<reference evidence="1" key="1">
    <citation type="submission" date="2020-05" db="EMBL/GenBank/DDBJ databases">
        <authorList>
            <person name="Chiriac C."/>
            <person name="Salcher M."/>
            <person name="Ghai R."/>
            <person name="Kavagutti S V."/>
        </authorList>
    </citation>
    <scope>NUCLEOTIDE SEQUENCE</scope>
</reference>
<name>A0A6J6DHB9_9ZZZZ</name>
<dbReference type="EMBL" id="CAEZTR010000002">
    <property type="protein sequence ID" value="CAB4563461.1"/>
    <property type="molecule type" value="Genomic_DNA"/>
</dbReference>
<gene>
    <name evidence="1" type="ORF">UFOPK1711_00058</name>
</gene>
<evidence type="ECO:0000313" key="1">
    <source>
        <dbReference type="EMBL" id="CAB4563461.1"/>
    </source>
</evidence>